<name>A0A6I9VWG1_BACDO</name>
<feature type="compositionally biased region" description="Polar residues" evidence="1">
    <location>
        <begin position="472"/>
        <end position="484"/>
    </location>
</feature>
<evidence type="ECO:0000256" key="1">
    <source>
        <dbReference type="SAM" id="MobiDB-lite"/>
    </source>
</evidence>
<dbReference type="OrthoDB" id="6614503at2759"/>
<reference evidence="4" key="1">
    <citation type="submission" date="2025-05" db="UniProtKB">
        <authorList>
            <consortium name="RefSeq"/>
        </authorList>
    </citation>
    <scope>NUCLEOTIDE SEQUENCE [LARGE SCALE GENOMIC DNA]</scope>
</reference>
<keyword evidence="3" id="KW-0732">Signal</keyword>
<evidence type="ECO:0000313" key="5">
    <source>
        <dbReference type="RefSeq" id="XP_011208593.2"/>
    </source>
</evidence>
<feature type="compositionally biased region" description="Low complexity" evidence="1">
    <location>
        <begin position="673"/>
        <end position="694"/>
    </location>
</feature>
<keyword evidence="2" id="KW-0812">Transmembrane</keyword>
<dbReference type="KEGG" id="bdr:105229827"/>
<proteinExistence type="predicted"/>
<dbReference type="AlphaFoldDB" id="A0A6I9VWG1"/>
<feature type="compositionally biased region" description="Polar residues" evidence="1">
    <location>
        <begin position="751"/>
        <end position="760"/>
    </location>
</feature>
<organism evidence="4 5">
    <name type="scientific">Bactrocera dorsalis</name>
    <name type="common">Oriental fruit fly</name>
    <name type="synonym">Dacus dorsalis</name>
    <dbReference type="NCBI Taxonomy" id="27457"/>
    <lineage>
        <taxon>Eukaryota</taxon>
        <taxon>Metazoa</taxon>
        <taxon>Ecdysozoa</taxon>
        <taxon>Arthropoda</taxon>
        <taxon>Hexapoda</taxon>
        <taxon>Insecta</taxon>
        <taxon>Pterygota</taxon>
        <taxon>Neoptera</taxon>
        <taxon>Endopterygota</taxon>
        <taxon>Diptera</taxon>
        <taxon>Brachycera</taxon>
        <taxon>Muscomorpha</taxon>
        <taxon>Tephritoidea</taxon>
        <taxon>Tephritidae</taxon>
        <taxon>Bactrocera</taxon>
        <taxon>Bactrocera</taxon>
    </lineage>
</organism>
<feature type="region of interest" description="Disordered" evidence="1">
    <location>
        <begin position="640"/>
        <end position="760"/>
    </location>
</feature>
<protein>
    <submittedName>
        <fullName evidence="5">Uncharacterized protein LOC105229827</fullName>
    </submittedName>
</protein>
<keyword evidence="2" id="KW-0472">Membrane</keyword>
<feature type="signal peptide" evidence="3">
    <location>
        <begin position="1"/>
        <end position="19"/>
    </location>
</feature>
<dbReference type="GeneID" id="105229827"/>
<evidence type="ECO:0000256" key="3">
    <source>
        <dbReference type="SAM" id="SignalP"/>
    </source>
</evidence>
<accession>A0A6I9VWG1</accession>
<keyword evidence="2" id="KW-1133">Transmembrane helix</keyword>
<gene>
    <name evidence="5" type="primary">LOC105229827</name>
</gene>
<sequence>MKICVSLVLLTLLCPGGCPVYDFDLRTVEQPSQFANGLKLAADLNSEFNQGMMNFHVLNDKDRFDVEDTCKLDGISDEPVEGPTRKLKYLRRAEEEDLSNMELNEFVGSNLFDSTRKNCFSPEDLNLLAARRDFEYLLPKDLPKCLLNDDMLNMLLNYFYNGNEFIQRMNEVSRKVVERAYYDMLGGYLRSYMLPVAKYSFYGGKVSLKVVSSVVELYQQCKSFLNTNGNGWKMPILLEEMENVRVDSIRGSDCGADGNGAGGGPTGCARLEMLPASDGDENVMLVSLPKLEADCVENGLSNIWLPFRKRRNYDLRSQKSAYIILRFYETVTRCYQSQSMPQEAFNCKFIAWINENLKPHLSDEEFYPGLGGVLRIVEKLRKGRKALDMDDDEALNQGIEDLSGTRMGDTGGVGDSKSDDGFSDMELAQKALEYKMKESARKTMINSKRWFEKNSNDNRQLQSRKICEKPKGQQSQHGPQIHQNQTHKGKKPKCKTKGGKHGDAGSLIKLTSEEQKHYLKYLCCIIGLILLILLIILLVAMLLRYRKRRRKTEPKPKPPKKKRKCPAWCSFLLCRKKPRDEEIVIKPETKSVIATQPHRRASTSTSSLACQPAAKCIPCSKRATKESESAPIIETTSLDYYSSSEPESKVRQKAKKGKQKVVTIDEKKKKKSASPSPTKTKSSPAKSKAATPKSRLGGGAELKSSSSSDSTKRLGIQRTIPTDNKKSSNEEDTPLLPQPERPASRDHSKGSRSWETMYDT</sequence>
<feature type="region of interest" description="Disordered" evidence="1">
    <location>
        <begin position="401"/>
        <end position="422"/>
    </location>
</feature>
<feature type="compositionally biased region" description="Basic residues" evidence="1">
    <location>
        <begin position="485"/>
        <end position="499"/>
    </location>
</feature>
<dbReference type="InParanoid" id="A0A6I9VWG1"/>
<dbReference type="Proteomes" id="UP001652620">
    <property type="component" value="Chromosome 2"/>
</dbReference>
<feature type="chain" id="PRO_5046568276" evidence="3">
    <location>
        <begin position="20"/>
        <end position="760"/>
    </location>
</feature>
<keyword evidence="4" id="KW-1185">Reference proteome</keyword>
<feature type="transmembrane region" description="Helical" evidence="2">
    <location>
        <begin position="518"/>
        <end position="543"/>
    </location>
</feature>
<reference evidence="5" key="2">
    <citation type="submission" date="2025-08" db="UniProtKB">
        <authorList>
            <consortium name="RefSeq"/>
        </authorList>
    </citation>
    <scope>IDENTIFICATION</scope>
    <source>
        <tissue evidence="5">Adult</tissue>
    </source>
</reference>
<feature type="region of interest" description="Disordered" evidence="1">
    <location>
        <begin position="468"/>
        <end position="503"/>
    </location>
</feature>
<evidence type="ECO:0000256" key="2">
    <source>
        <dbReference type="SAM" id="Phobius"/>
    </source>
</evidence>
<evidence type="ECO:0000313" key="4">
    <source>
        <dbReference type="Proteomes" id="UP001652620"/>
    </source>
</evidence>
<dbReference type="FunCoup" id="A0A6I9VWG1">
    <property type="interactions" value="33"/>
</dbReference>
<dbReference type="RefSeq" id="XP_011208593.2">
    <property type="nucleotide sequence ID" value="XM_011210291.4"/>
</dbReference>